<reference evidence="1" key="1">
    <citation type="submission" date="2022-10" db="EMBL/GenBank/DDBJ databases">
        <title>Rhodococcus sp.75.</title>
        <authorList>
            <person name="Sun M."/>
        </authorList>
    </citation>
    <scope>NUCLEOTIDE SEQUENCE</scope>
    <source>
        <strain evidence="1">75</strain>
    </source>
</reference>
<keyword evidence="2" id="KW-1185">Reference proteome</keyword>
<protein>
    <submittedName>
        <fullName evidence="1">Uncharacterized protein</fullName>
    </submittedName>
</protein>
<name>A0ABY6NXV8_9NOCA</name>
<dbReference type="Proteomes" id="UP001164965">
    <property type="component" value="Chromosome"/>
</dbReference>
<proteinExistence type="predicted"/>
<dbReference type="EMBL" id="CP110615">
    <property type="protein sequence ID" value="UZJ23861.1"/>
    <property type="molecule type" value="Genomic_DNA"/>
</dbReference>
<gene>
    <name evidence="1" type="ORF">RHODO2019_11720</name>
</gene>
<accession>A0ABY6NXV8</accession>
<organism evidence="1 2">
    <name type="scientific">Rhodococcus antarcticus</name>
    <dbReference type="NCBI Taxonomy" id="2987751"/>
    <lineage>
        <taxon>Bacteria</taxon>
        <taxon>Bacillati</taxon>
        <taxon>Actinomycetota</taxon>
        <taxon>Actinomycetes</taxon>
        <taxon>Mycobacteriales</taxon>
        <taxon>Nocardiaceae</taxon>
        <taxon>Rhodococcus</taxon>
    </lineage>
</organism>
<evidence type="ECO:0000313" key="2">
    <source>
        <dbReference type="Proteomes" id="UP001164965"/>
    </source>
</evidence>
<evidence type="ECO:0000313" key="1">
    <source>
        <dbReference type="EMBL" id="UZJ23861.1"/>
    </source>
</evidence>
<sequence>MPAIKDLDGLDQRIVAYVRTLGPRKSGHVRITGHGLAKDLGVEVEAVRQSLARLETTYLRAERRIEPTSEHWDVFGVKGDVTG</sequence>
<dbReference type="RefSeq" id="WP_265381969.1">
    <property type="nucleotide sequence ID" value="NZ_CP110615.1"/>
</dbReference>